<evidence type="ECO:0000256" key="9">
    <source>
        <dbReference type="ARBA" id="ARBA00022822"/>
    </source>
</evidence>
<dbReference type="Pfam" id="PF00425">
    <property type="entry name" value="Chorismate_bind"/>
    <property type="match status" value="1"/>
</dbReference>
<keyword evidence="19" id="KW-1185">Reference proteome</keyword>
<evidence type="ECO:0000259" key="17">
    <source>
        <dbReference type="Pfam" id="PF04715"/>
    </source>
</evidence>
<evidence type="ECO:0000256" key="2">
    <source>
        <dbReference type="ARBA" id="ARBA00004873"/>
    </source>
</evidence>
<evidence type="ECO:0000256" key="11">
    <source>
        <dbReference type="ARBA" id="ARBA00023141"/>
    </source>
</evidence>
<accession>A0A2T4JKC3</accession>
<dbReference type="NCBIfam" id="TIGR00564">
    <property type="entry name" value="trpE_most"/>
    <property type="match status" value="1"/>
</dbReference>
<dbReference type="Pfam" id="PF04715">
    <property type="entry name" value="Anth_synt_I_N"/>
    <property type="match status" value="1"/>
</dbReference>
<evidence type="ECO:0000259" key="16">
    <source>
        <dbReference type="Pfam" id="PF00425"/>
    </source>
</evidence>
<dbReference type="RefSeq" id="WP_107324307.1">
    <property type="nucleotide sequence ID" value="NZ_NHSP01000010.1"/>
</dbReference>
<protein>
    <recommendedName>
        <fullName evidence="6 15">Anthranilate synthase component 1</fullName>
        <ecNumber evidence="5 15">4.1.3.27</ecNumber>
    </recommendedName>
</protein>
<evidence type="ECO:0000256" key="1">
    <source>
        <dbReference type="ARBA" id="ARBA00001946"/>
    </source>
</evidence>
<evidence type="ECO:0000256" key="7">
    <source>
        <dbReference type="ARBA" id="ARBA00022605"/>
    </source>
</evidence>
<comment type="caution">
    <text evidence="18">The sequence shown here is derived from an EMBL/GenBank/DDBJ whole genome shotgun (WGS) entry which is preliminary data.</text>
</comment>
<comment type="pathway">
    <text evidence="2 15">Amino-acid biosynthesis; L-tryptophan biosynthesis; L-tryptophan from chorismate: step 1/5.</text>
</comment>
<dbReference type="OrthoDB" id="9803598at2"/>
<dbReference type="InterPro" id="IPR006805">
    <property type="entry name" value="Anth_synth_I_N"/>
</dbReference>
<evidence type="ECO:0000256" key="14">
    <source>
        <dbReference type="ARBA" id="ARBA00047683"/>
    </source>
</evidence>
<evidence type="ECO:0000256" key="8">
    <source>
        <dbReference type="ARBA" id="ARBA00022723"/>
    </source>
</evidence>
<keyword evidence="12 15" id="KW-0456">Lyase</keyword>
<dbReference type="InterPro" id="IPR005801">
    <property type="entry name" value="ADC_synthase"/>
</dbReference>
<keyword evidence="8 15" id="KW-0479">Metal-binding</keyword>
<dbReference type="EMBL" id="PZKF01000008">
    <property type="protein sequence ID" value="PTE18345.1"/>
    <property type="molecule type" value="Genomic_DNA"/>
</dbReference>
<dbReference type="AlphaFoldDB" id="A0A2T4JKC3"/>
<comment type="similarity">
    <text evidence="3 15">Belongs to the anthranilate synthase component I family.</text>
</comment>
<dbReference type="EC" id="4.1.3.27" evidence="5 15"/>
<comment type="function">
    <text evidence="13 15">Part of a heterotetrameric complex that catalyzes the two-step biosynthesis of anthranilate, an intermediate in the biosynthesis of L-tryptophan. In the first step, the glutamine-binding beta subunit (TrpG) of anthranilate synthase (AS) provides the glutamine amidotransferase activity which generates ammonia as a substrate that, along with chorismate, is used in the second step, catalyzed by the large alpha subunit of AS (TrpE) to produce anthranilate. In the absence of TrpG, TrpE can synthesize anthranilate directly from chorismate and high concentrations of ammonia.</text>
</comment>
<reference evidence="18 19" key="1">
    <citation type="submission" date="2018-03" db="EMBL/GenBank/DDBJ databases">
        <title>Rhodobacter veldkampii.</title>
        <authorList>
            <person name="Meyer T.E."/>
            <person name="Miller S."/>
            <person name="Lodha T."/>
            <person name="Gandham S."/>
            <person name="Chintalapati S."/>
            <person name="Chintalapati V.R."/>
        </authorList>
    </citation>
    <scope>NUCLEOTIDE SEQUENCE [LARGE SCALE GENOMIC DNA]</scope>
    <source>
        <strain evidence="18 19">DSM 11550</strain>
    </source>
</reference>
<feature type="domain" description="Chorismate-utilising enzyme C-terminal" evidence="16">
    <location>
        <begin position="230"/>
        <end position="483"/>
    </location>
</feature>
<keyword evidence="9 15" id="KW-0822">Tryptophan biosynthesis</keyword>
<evidence type="ECO:0000256" key="12">
    <source>
        <dbReference type="ARBA" id="ARBA00023239"/>
    </source>
</evidence>
<dbReference type="Proteomes" id="UP000241899">
    <property type="component" value="Unassembled WGS sequence"/>
</dbReference>
<dbReference type="GO" id="GO:0000162">
    <property type="term" value="P:L-tryptophan biosynthetic process"/>
    <property type="evidence" value="ECO:0007669"/>
    <property type="project" value="UniProtKB-UniPathway"/>
</dbReference>
<comment type="catalytic activity">
    <reaction evidence="14 15">
        <text>chorismate + L-glutamine = anthranilate + pyruvate + L-glutamate + H(+)</text>
        <dbReference type="Rhea" id="RHEA:21732"/>
        <dbReference type="ChEBI" id="CHEBI:15361"/>
        <dbReference type="ChEBI" id="CHEBI:15378"/>
        <dbReference type="ChEBI" id="CHEBI:16567"/>
        <dbReference type="ChEBI" id="CHEBI:29748"/>
        <dbReference type="ChEBI" id="CHEBI:29985"/>
        <dbReference type="ChEBI" id="CHEBI:58359"/>
        <dbReference type="EC" id="4.1.3.27"/>
    </reaction>
</comment>
<dbReference type="InterPro" id="IPR015890">
    <property type="entry name" value="Chorismate_C"/>
</dbReference>
<comment type="subunit">
    <text evidence="4 15">Heterotetramer consisting of two non-identical subunits: a beta subunit (TrpG) and a large alpha subunit (TrpE).</text>
</comment>
<evidence type="ECO:0000256" key="10">
    <source>
        <dbReference type="ARBA" id="ARBA00022842"/>
    </source>
</evidence>
<name>A0A2T4JKC3_9RHOB</name>
<dbReference type="PRINTS" id="PR00095">
    <property type="entry name" value="ANTSNTHASEI"/>
</dbReference>
<comment type="cofactor">
    <cofactor evidence="1 15">
        <name>Mg(2+)</name>
        <dbReference type="ChEBI" id="CHEBI:18420"/>
    </cofactor>
</comment>
<dbReference type="GO" id="GO:0046872">
    <property type="term" value="F:metal ion binding"/>
    <property type="evidence" value="ECO:0007669"/>
    <property type="project" value="UniProtKB-KW"/>
</dbReference>
<dbReference type="SUPFAM" id="SSF56322">
    <property type="entry name" value="ADC synthase"/>
    <property type="match status" value="1"/>
</dbReference>
<dbReference type="PANTHER" id="PTHR11236">
    <property type="entry name" value="AMINOBENZOATE/ANTHRANILATE SYNTHASE"/>
    <property type="match status" value="1"/>
</dbReference>
<keyword evidence="11 15" id="KW-0057">Aromatic amino acid biosynthesis</keyword>
<evidence type="ECO:0000256" key="5">
    <source>
        <dbReference type="ARBA" id="ARBA00012266"/>
    </source>
</evidence>
<dbReference type="Gene3D" id="3.60.120.10">
    <property type="entry name" value="Anthranilate synthase"/>
    <property type="match status" value="1"/>
</dbReference>
<keyword evidence="7 15" id="KW-0028">Amino-acid biosynthesis</keyword>
<evidence type="ECO:0000256" key="3">
    <source>
        <dbReference type="ARBA" id="ARBA00009562"/>
    </source>
</evidence>
<proteinExistence type="inferred from homology"/>
<sequence>MAALSPSFEDFEAGWNAGKNQLVYARLAADLDTPVSLMLKLADAAPNSFMLESVTGGEVRGRYSVVGMKPDLIWDCRGQAARINRNARFEDAFEACAGHPLDSLRALIAESRIDLPEGLPAISAGLFGYLGYDMIRLVEHLPNVNPDPLGVPDAVLMRPSVVAVLDGVKGEVTLCAPAWSASGLSARAAYAQAAERVMDALRDLDRAPSVAARDLGEAAPVGAAVSNFTKDGYKAAVEKAKDYIRAGDIFQVVPSQRWVQEFRLPPFALYRSLRRTNPSPFLFFLNFGGFQIVGASPEILVRLRGGEVTIRPIAGTRVRGATPEEDRALEADLLADQKERAEHLMLLDLGRNDVGRVSKIGTVRPTEQFIIERYSHVMHIVSNVVGEIAPGEDALSALLAGLPAGTVSGAPKVRAMEIIDELEPEKRGIYGGGVGYFAANGEMDMCIALRTAVVKDGKLYIQAGGGVVYDSDPEAEWQETVNKSRALRKAAEDAGLFARRSNS</sequence>
<evidence type="ECO:0000256" key="15">
    <source>
        <dbReference type="RuleBase" id="RU364045"/>
    </source>
</evidence>
<dbReference type="GO" id="GO:0004049">
    <property type="term" value="F:anthranilate synthase activity"/>
    <property type="evidence" value="ECO:0007669"/>
    <property type="project" value="UniProtKB-EC"/>
</dbReference>
<organism evidence="18 19">
    <name type="scientific">Phaeovulum veldkampii DSM 11550</name>
    <dbReference type="NCBI Taxonomy" id="1185920"/>
    <lineage>
        <taxon>Bacteria</taxon>
        <taxon>Pseudomonadati</taxon>
        <taxon>Pseudomonadota</taxon>
        <taxon>Alphaproteobacteria</taxon>
        <taxon>Rhodobacterales</taxon>
        <taxon>Paracoccaceae</taxon>
        <taxon>Phaeovulum</taxon>
    </lineage>
</organism>
<dbReference type="InterPro" id="IPR019999">
    <property type="entry name" value="Anth_synth_I-like"/>
</dbReference>
<dbReference type="UniPathway" id="UPA00035">
    <property type="reaction ID" value="UER00040"/>
</dbReference>
<evidence type="ECO:0000256" key="6">
    <source>
        <dbReference type="ARBA" id="ARBA00020653"/>
    </source>
</evidence>
<evidence type="ECO:0000313" key="19">
    <source>
        <dbReference type="Proteomes" id="UP000241899"/>
    </source>
</evidence>
<evidence type="ECO:0000313" key="18">
    <source>
        <dbReference type="EMBL" id="PTE18345.1"/>
    </source>
</evidence>
<feature type="domain" description="Anthranilate synthase component I N-terminal" evidence="17">
    <location>
        <begin position="30"/>
        <end position="174"/>
    </location>
</feature>
<dbReference type="PANTHER" id="PTHR11236:SF48">
    <property type="entry name" value="ISOCHORISMATE SYNTHASE MENF"/>
    <property type="match status" value="1"/>
</dbReference>
<keyword evidence="10 15" id="KW-0460">Magnesium</keyword>
<gene>
    <name evidence="15" type="primary">trpE</name>
    <name evidence="18" type="ORF">C5F46_05250</name>
</gene>
<evidence type="ECO:0000256" key="13">
    <source>
        <dbReference type="ARBA" id="ARBA00025634"/>
    </source>
</evidence>
<dbReference type="InterPro" id="IPR005256">
    <property type="entry name" value="Anth_synth_I_PabB"/>
</dbReference>
<evidence type="ECO:0000256" key="4">
    <source>
        <dbReference type="ARBA" id="ARBA00011575"/>
    </source>
</evidence>